<name>A0A6I4NUJ8_9MICO</name>
<feature type="transmembrane region" description="Helical" evidence="1">
    <location>
        <begin position="45"/>
        <end position="65"/>
    </location>
</feature>
<accession>A0A6I4NUJ8</accession>
<proteinExistence type="predicted"/>
<evidence type="ECO:0000313" key="2">
    <source>
        <dbReference type="EMBL" id="MWB97761.1"/>
    </source>
</evidence>
<organism evidence="2 3">
    <name type="scientific">Agromyces seonyuensis</name>
    <dbReference type="NCBI Taxonomy" id="2662446"/>
    <lineage>
        <taxon>Bacteria</taxon>
        <taxon>Bacillati</taxon>
        <taxon>Actinomycetota</taxon>
        <taxon>Actinomycetes</taxon>
        <taxon>Micrococcales</taxon>
        <taxon>Microbacteriaceae</taxon>
        <taxon>Agromyces</taxon>
    </lineage>
</organism>
<evidence type="ECO:0000313" key="3">
    <source>
        <dbReference type="Proteomes" id="UP000438182"/>
    </source>
</evidence>
<keyword evidence="1" id="KW-0812">Transmembrane</keyword>
<dbReference type="EMBL" id="WSTA01000012">
    <property type="protein sequence ID" value="MWB97761.1"/>
    <property type="molecule type" value="Genomic_DNA"/>
</dbReference>
<comment type="caution">
    <text evidence="2">The sequence shown here is derived from an EMBL/GenBank/DDBJ whole genome shotgun (WGS) entry which is preliminary data.</text>
</comment>
<reference evidence="2 3" key="1">
    <citation type="submission" date="2019-12" db="EMBL/GenBank/DDBJ databases">
        <authorList>
            <person name="Kim Y.S."/>
        </authorList>
    </citation>
    <scope>NUCLEOTIDE SEQUENCE [LARGE SCALE GENOMIC DNA]</scope>
    <source>
        <strain evidence="2 3">MMS17-SY077</strain>
    </source>
</reference>
<dbReference type="Proteomes" id="UP000438182">
    <property type="component" value="Unassembled WGS sequence"/>
</dbReference>
<evidence type="ECO:0000256" key="1">
    <source>
        <dbReference type="SAM" id="Phobius"/>
    </source>
</evidence>
<protein>
    <recommendedName>
        <fullName evidence="4">NfeD-like C-terminal domain-containing protein</fullName>
    </recommendedName>
</protein>
<sequence length="139" mass="13716">MILGDVFDHLEIGDGAISGNALGIALVVFGASGALAFSFDLGIGWAYGIAAVLGVLAYLVAVQAVRSLAASSDGEQASVVGAPGVTTAPTGPAGGEVALDAPGEIERRLAYADSPLDSGIRIRVVEHSGGRVKVAAAEG</sequence>
<keyword evidence="1" id="KW-1133">Transmembrane helix</keyword>
<keyword evidence="1" id="KW-0472">Membrane</keyword>
<feature type="transmembrane region" description="Helical" evidence="1">
    <location>
        <begin position="21"/>
        <end position="39"/>
    </location>
</feature>
<evidence type="ECO:0008006" key="4">
    <source>
        <dbReference type="Google" id="ProtNLM"/>
    </source>
</evidence>
<keyword evidence="3" id="KW-1185">Reference proteome</keyword>
<dbReference type="AlphaFoldDB" id="A0A6I4NUJ8"/>
<gene>
    <name evidence="2" type="ORF">GB864_04235</name>
</gene>